<evidence type="ECO:0000256" key="9">
    <source>
        <dbReference type="ARBA" id="ARBA00023295"/>
    </source>
</evidence>
<sequence>MRWHIAAAGLMGLFAQSATAIPMDIDNDQSVKDAAATIAFGMMSYYTGNNTGDTPGNLPDPYYWWEAGAMFGALVDYWWITGDTSYVEATSQAIIHQASPTRDFMPANQSRTSSNDDVGFWTLTAMTAAEDAFPDPPEDQPQWLALVQAVFNQMASRWDDLNCGGGLRWAINDFQTGKDYKNSISNGLFFNLGSRLSRFTGNSTYGEWATRTWDWERSLGLITDDYEVRDGAHFNVTTHECHEDSGPHVWSYNVGVFLQGAAFMYNVSEGAERETWKTRVDGLLGAIEAKFVTNDTNIVREWYCESGFTDRGRPYQCNIDQQTFKGYLLRWLSSTSQVAPYTYDRIMAWIRPTAIGAAAACTGPVGSAAPQVDSGGIQPGFRGIDGTACGFKWTEPFDGWAGVGAQMNALSAVMYTLTHRGLAGGKAAKGPVTTAQGGTSKGDPSAGSTDHSSRGLAALKPITTADRVGAGIVTAILAISIIGGSVFLTI</sequence>
<comment type="subcellular location">
    <subcellularLocation>
        <location evidence="2">Endomembrane system</location>
    </subcellularLocation>
</comment>
<feature type="region of interest" description="Disordered" evidence="11">
    <location>
        <begin position="425"/>
        <end position="453"/>
    </location>
</feature>
<feature type="signal peptide" evidence="13">
    <location>
        <begin position="1"/>
        <end position="20"/>
    </location>
</feature>
<organism evidence="14 15">
    <name type="scientific">Sordaria brevicollis</name>
    <dbReference type="NCBI Taxonomy" id="83679"/>
    <lineage>
        <taxon>Eukaryota</taxon>
        <taxon>Fungi</taxon>
        <taxon>Dikarya</taxon>
        <taxon>Ascomycota</taxon>
        <taxon>Pezizomycotina</taxon>
        <taxon>Sordariomycetes</taxon>
        <taxon>Sordariomycetidae</taxon>
        <taxon>Sordariales</taxon>
        <taxon>Sordariaceae</taxon>
        <taxon>Sordaria</taxon>
    </lineage>
</organism>
<keyword evidence="8" id="KW-0325">Glycoprotein</keyword>
<dbReference type="PANTHER" id="PTHR12145:SF41">
    <property type="entry name" value="MANNAN ENDO-1,6-ALPHA-MANNOSIDASE"/>
    <property type="match status" value="1"/>
</dbReference>
<dbReference type="FunFam" id="1.50.10.20:FF:000006">
    <property type="entry name" value="Mannan endo-1,6-alpha-mannosidase"/>
    <property type="match status" value="1"/>
</dbReference>
<evidence type="ECO:0000256" key="11">
    <source>
        <dbReference type="SAM" id="MobiDB-lite"/>
    </source>
</evidence>
<dbReference type="GO" id="GO:0012505">
    <property type="term" value="C:endomembrane system"/>
    <property type="evidence" value="ECO:0007669"/>
    <property type="project" value="UniProtKB-SubCell"/>
</dbReference>
<dbReference type="Gene3D" id="1.50.10.20">
    <property type="match status" value="1"/>
</dbReference>
<evidence type="ECO:0000256" key="12">
    <source>
        <dbReference type="SAM" id="Phobius"/>
    </source>
</evidence>
<evidence type="ECO:0000256" key="5">
    <source>
        <dbReference type="ARBA" id="ARBA00022729"/>
    </source>
</evidence>
<comment type="caution">
    <text evidence="14">The sequence shown here is derived from an EMBL/GenBank/DDBJ whole genome shotgun (WGS) entry which is preliminary data.</text>
</comment>
<dbReference type="EMBL" id="JAUTDP010000001">
    <property type="protein sequence ID" value="KAK3403555.1"/>
    <property type="molecule type" value="Genomic_DNA"/>
</dbReference>
<evidence type="ECO:0000256" key="8">
    <source>
        <dbReference type="ARBA" id="ARBA00023180"/>
    </source>
</evidence>
<evidence type="ECO:0000256" key="2">
    <source>
        <dbReference type="ARBA" id="ARBA00004308"/>
    </source>
</evidence>
<proteinExistence type="inferred from homology"/>
<dbReference type="GO" id="GO:0009272">
    <property type="term" value="P:fungal-type cell wall biogenesis"/>
    <property type="evidence" value="ECO:0007669"/>
    <property type="project" value="TreeGrafter"/>
</dbReference>
<gene>
    <name evidence="14" type="ORF">B0T20DRAFT_344827</name>
</gene>
<keyword evidence="5 13" id="KW-0732">Signal</keyword>
<evidence type="ECO:0000256" key="13">
    <source>
        <dbReference type="SAM" id="SignalP"/>
    </source>
</evidence>
<dbReference type="GO" id="GO:0008496">
    <property type="term" value="F:mannan endo-1,6-alpha-mannosidase activity"/>
    <property type="evidence" value="ECO:0007669"/>
    <property type="project" value="UniProtKB-UniRule"/>
</dbReference>
<protein>
    <recommendedName>
        <fullName evidence="4 10">Mannan endo-1,6-alpha-mannosidase</fullName>
        <ecNumber evidence="4 10">3.2.1.101</ecNumber>
    </recommendedName>
</protein>
<keyword evidence="15" id="KW-1185">Reference proteome</keyword>
<dbReference type="EC" id="3.2.1.101" evidence="4 10"/>
<keyword evidence="12" id="KW-1133">Transmembrane helix</keyword>
<name>A0AAE0UHA2_SORBR</name>
<evidence type="ECO:0000313" key="14">
    <source>
        <dbReference type="EMBL" id="KAK3403555.1"/>
    </source>
</evidence>
<evidence type="ECO:0000256" key="7">
    <source>
        <dbReference type="ARBA" id="ARBA00023136"/>
    </source>
</evidence>
<comment type="catalytic activity">
    <reaction evidence="1 10">
        <text>Random hydrolysis of (1-&gt;6)-alpha-D-mannosidic linkages in unbranched (1-&gt;6)-mannans.</text>
        <dbReference type="EC" id="3.2.1.101"/>
    </reaction>
</comment>
<keyword evidence="9 10" id="KW-0326">Glycosidase</keyword>
<evidence type="ECO:0000256" key="1">
    <source>
        <dbReference type="ARBA" id="ARBA00001452"/>
    </source>
</evidence>
<evidence type="ECO:0000313" key="15">
    <source>
        <dbReference type="Proteomes" id="UP001281003"/>
    </source>
</evidence>
<dbReference type="PANTHER" id="PTHR12145">
    <property type="entry name" value="MANNAN ENDO-1,6-ALPHA-MANNOSIDASE DCW1"/>
    <property type="match status" value="1"/>
</dbReference>
<feature type="transmembrane region" description="Helical" evidence="12">
    <location>
        <begin position="468"/>
        <end position="488"/>
    </location>
</feature>
<comment type="similarity">
    <text evidence="3 10">Belongs to the glycosyl hydrolase 76 family.</text>
</comment>
<evidence type="ECO:0000256" key="4">
    <source>
        <dbReference type="ARBA" id="ARBA00012350"/>
    </source>
</evidence>
<dbReference type="AlphaFoldDB" id="A0AAE0UHA2"/>
<evidence type="ECO:0000256" key="10">
    <source>
        <dbReference type="PIRNR" id="PIRNR016302"/>
    </source>
</evidence>
<reference evidence="14" key="1">
    <citation type="journal article" date="2023" name="Mol. Phylogenet. Evol.">
        <title>Genome-scale phylogeny and comparative genomics of the fungal order Sordariales.</title>
        <authorList>
            <person name="Hensen N."/>
            <person name="Bonometti L."/>
            <person name="Westerberg I."/>
            <person name="Brannstrom I.O."/>
            <person name="Guillou S."/>
            <person name="Cros-Aarteil S."/>
            <person name="Calhoun S."/>
            <person name="Haridas S."/>
            <person name="Kuo A."/>
            <person name="Mondo S."/>
            <person name="Pangilinan J."/>
            <person name="Riley R."/>
            <person name="LaButti K."/>
            <person name="Andreopoulos B."/>
            <person name="Lipzen A."/>
            <person name="Chen C."/>
            <person name="Yan M."/>
            <person name="Daum C."/>
            <person name="Ng V."/>
            <person name="Clum A."/>
            <person name="Steindorff A."/>
            <person name="Ohm R.A."/>
            <person name="Martin F."/>
            <person name="Silar P."/>
            <person name="Natvig D.O."/>
            <person name="Lalanne C."/>
            <person name="Gautier V."/>
            <person name="Ament-Velasquez S.L."/>
            <person name="Kruys A."/>
            <person name="Hutchinson M.I."/>
            <person name="Powell A.J."/>
            <person name="Barry K."/>
            <person name="Miller A.N."/>
            <person name="Grigoriev I.V."/>
            <person name="Debuchy R."/>
            <person name="Gladieux P."/>
            <person name="Hiltunen Thoren M."/>
            <person name="Johannesson H."/>
        </authorList>
    </citation>
    <scope>NUCLEOTIDE SEQUENCE</scope>
    <source>
        <strain evidence="14">FGSC 1904</strain>
    </source>
</reference>
<dbReference type="InterPro" id="IPR005198">
    <property type="entry name" value="Glyco_hydro_76"/>
</dbReference>
<feature type="chain" id="PRO_5042274685" description="Mannan endo-1,6-alpha-mannosidase" evidence="13">
    <location>
        <begin position="21"/>
        <end position="490"/>
    </location>
</feature>
<evidence type="ECO:0000256" key="6">
    <source>
        <dbReference type="ARBA" id="ARBA00022801"/>
    </source>
</evidence>
<reference evidence="14" key="2">
    <citation type="submission" date="2023-07" db="EMBL/GenBank/DDBJ databases">
        <authorList>
            <consortium name="Lawrence Berkeley National Laboratory"/>
            <person name="Haridas S."/>
            <person name="Hensen N."/>
            <person name="Bonometti L."/>
            <person name="Westerberg I."/>
            <person name="Brannstrom I.O."/>
            <person name="Guillou S."/>
            <person name="Cros-Aarteil S."/>
            <person name="Calhoun S."/>
            <person name="Kuo A."/>
            <person name="Mondo S."/>
            <person name="Pangilinan J."/>
            <person name="Riley R."/>
            <person name="LaButti K."/>
            <person name="Andreopoulos B."/>
            <person name="Lipzen A."/>
            <person name="Chen C."/>
            <person name="Yanf M."/>
            <person name="Daum C."/>
            <person name="Ng V."/>
            <person name="Clum A."/>
            <person name="Steindorff A."/>
            <person name="Ohm R."/>
            <person name="Martin F."/>
            <person name="Silar P."/>
            <person name="Natvig D."/>
            <person name="Lalanne C."/>
            <person name="Gautier V."/>
            <person name="Ament-velasquez S.L."/>
            <person name="Kruys A."/>
            <person name="Hutchinson M.I."/>
            <person name="Powell A.J."/>
            <person name="Barry K."/>
            <person name="Miller A.N."/>
            <person name="Grigoriev I.V."/>
            <person name="Debuchy R."/>
            <person name="Gladieux P."/>
            <person name="Thoren M.H."/>
            <person name="Johannesson H."/>
        </authorList>
    </citation>
    <scope>NUCLEOTIDE SEQUENCE</scope>
    <source>
        <strain evidence="14">FGSC 1904</strain>
    </source>
</reference>
<dbReference type="Pfam" id="PF03663">
    <property type="entry name" value="Glyco_hydro_76"/>
    <property type="match status" value="1"/>
</dbReference>
<evidence type="ECO:0000256" key="3">
    <source>
        <dbReference type="ARBA" id="ARBA00009699"/>
    </source>
</evidence>
<dbReference type="PIRSF" id="PIRSF016302">
    <property type="entry name" value="Man_a_manosd"/>
    <property type="match status" value="1"/>
</dbReference>
<dbReference type="SUPFAM" id="SSF48208">
    <property type="entry name" value="Six-hairpin glycosidases"/>
    <property type="match status" value="1"/>
</dbReference>
<dbReference type="InterPro" id="IPR014480">
    <property type="entry name" value="Mannan-1_6-alpha_mannosidase"/>
</dbReference>
<keyword evidence="12" id="KW-0812">Transmembrane</keyword>
<keyword evidence="6 10" id="KW-0378">Hydrolase</keyword>
<keyword evidence="7 12" id="KW-0472">Membrane</keyword>
<accession>A0AAE0UHA2</accession>
<dbReference type="GO" id="GO:0016052">
    <property type="term" value="P:carbohydrate catabolic process"/>
    <property type="evidence" value="ECO:0007669"/>
    <property type="project" value="InterPro"/>
</dbReference>
<dbReference type="InterPro" id="IPR008928">
    <property type="entry name" value="6-hairpin_glycosidase_sf"/>
</dbReference>
<dbReference type="Proteomes" id="UP001281003">
    <property type="component" value="Unassembled WGS sequence"/>
</dbReference>